<comment type="catalytic activity">
    <reaction evidence="2 10">
        <text>adenosine 3',5'-bisphosphate + H2O = AMP + phosphate</text>
        <dbReference type="Rhea" id="RHEA:10040"/>
        <dbReference type="ChEBI" id="CHEBI:15377"/>
        <dbReference type="ChEBI" id="CHEBI:43474"/>
        <dbReference type="ChEBI" id="CHEBI:58343"/>
        <dbReference type="ChEBI" id="CHEBI:456215"/>
        <dbReference type="EC" id="3.1.3.7"/>
    </reaction>
</comment>
<dbReference type="GO" id="GO:0000287">
    <property type="term" value="F:magnesium ion binding"/>
    <property type="evidence" value="ECO:0007669"/>
    <property type="project" value="UniProtKB-UniRule"/>
</dbReference>
<dbReference type="OrthoDB" id="9772456at2"/>
<dbReference type="PRINTS" id="PR00377">
    <property type="entry name" value="IMPHPHTASES"/>
</dbReference>
<feature type="binding site" evidence="10">
    <location>
        <position position="229"/>
    </location>
    <ligand>
        <name>substrate</name>
    </ligand>
</feature>
<dbReference type="GO" id="GO:0052834">
    <property type="term" value="F:inositol monophosphate phosphatase activity"/>
    <property type="evidence" value="ECO:0007669"/>
    <property type="project" value="UniProtKB-EC"/>
</dbReference>
<keyword evidence="4 10" id="KW-1003">Cell membrane</keyword>
<evidence type="ECO:0000256" key="10">
    <source>
        <dbReference type="HAMAP-Rule" id="MF_02095"/>
    </source>
</evidence>
<evidence type="ECO:0000256" key="1">
    <source>
        <dbReference type="ARBA" id="ARBA00001033"/>
    </source>
</evidence>
<dbReference type="PATRIC" id="fig|157733.3.peg.603"/>
<feature type="binding site" evidence="11">
    <location>
        <position position="68"/>
    </location>
    <ligand>
        <name>Mg(2+)</name>
        <dbReference type="ChEBI" id="CHEBI:18420"/>
        <label>1</label>
        <note>catalytic</note>
    </ligand>
</feature>
<organism evidence="12 13">
    <name type="scientific">Guptibacillus hwajinpoensis</name>
    <dbReference type="NCBI Taxonomy" id="208199"/>
    <lineage>
        <taxon>Bacteria</taxon>
        <taxon>Bacillati</taxon>
        <taxon>Bacillota</taxon>
        <taxon>Bacilli</taxon>
        <taxon>Bacillales</taxon>
        <taxon>Guptibacillaceae</taxon>
        <taxon>Guptibacillus</taxon>
    </lineage>
</organism>
<dbReference type="InterPro" id="IPR020583">
    <property type="entry name" value="Inositol_monoP_metal-BS"/>
</dbReference>
<evidence type="ECO:0000256" key="4">
    <source>
        <dbReference type="ARBA" id="ARBA00022475"/>
    </source>
</evidence>
<comment type="caution">
    <text evidence="12">The sequence shown here is derived from an EMBL/GenBank/DDBJ whole genome shotgun (WGS) entry which is preliminary data.</text>
</comment>
<keyword evidence="6 10" id="KW-0479">Metal-binding</keyword>
<dbReference type="InterPro" id="IPR050725">
    <property type="entry name" value="CysQ/Inositol_MonoPase"/>
</dbReference>
<protein>
    <recommendedName>
        <fullName evidence="10">3'(2'),5'-bisphosphate nucleotidase CysQ</fullName>
        <ecNumber evidence="10">3.1.3.7</ecNumber>
    </recommendedName>
    <alternativeName>
        <fullName evidence="10">3'(2'),5-bisphosphonucleoside 3'(2')-phosphohydrolase</fullName>
    </alternativeName>
    <alternativeName>
        <fullName evidence="10">3'-phosphoadenosine 5'-phosphate phosphatase</fullName>
        <shortName evidence="10">PAP phosphatase</shortName>
    </alternativeName>
</protein>
<feature type="binding site" evidence="10">
    <location>
        <position position="88"/>
    </location>
    <ligand>
        <name>Mg(2+)</name>
        <dbReference type="ChEBI" id="CHEBI:18420"/>
        <label>2</label>
    </ligand>
</feature>
<keyword evidence="8 10" id="KW-0460">Magnesium</keyword>
<keyword evidence="13" id="KW-1185">Reference proteome</keyword>
<dbReference type="PROSITE" id="PS00630">
    <property type="entry name" value="IMP_2"/>
    <property type="match status" value="1"/>
</dbReference>
<accession>A0A0J6CXM4</accession>
<dbReference type="HAMAP" id="MF_02095">
    <property type="entry name" value="CysQ"/>
    <property type="match status" value="1"/>
</dbReference>
<evidence type="ECO:0000256" key="5">
    <source>
        <dbReference type="ARBA" id="ARBA00022519"/>
    </source>
</evidence>
<dbReference type="Gene3D" id="3.40.190.80">
    <property type="match status" value="1"/>
</dbReference>
<dbReference type="FunFam" id="3.30.540.10:FF:000007">
    <property type="entry name" value="3'(2'),5'-bisphosphate nucleotidase CysQ"/>
    <property type="match status" value="1"/>
</dbReference>
<comment type="cofactor">
    <cofactor evidence="10 11">
        <name>Mg(2+)</name>
        <dbReference type="ChEBI" id="CHEBI:18420"/>
    </cofactor>
</comment>
<evidence type="ECO:0000256" key="8">
    <source>
        <dbReference type="ARBA" id="ARBA00022842"/>
    </source>
</evidence>
<name>A0A0J6CXM4_9BACL</name>
<feature type="binding site" evidence="10">
    <location>
        <begin position="90"/>
        <end position="93"/>
    </location>
    <ligand>
        <name>substrate</name>
    </ligand>
</feature>
<evidence type="ECO:0000256" key="11">
    <source>
        <dbReference type="PIRSR" id="PIRSR600760-2"/>
    </source>
</evidence>
<comment type="function">
    <text evidence="10">Converts adenosine-3',5'-bisphosphate (PAP) to AMP.</text>
</comment>
<comment type="catalytic activity">
    <reaction evidence="1">
        <text>a myo-inositol phosphate + H2O = myo-inositol + phosphate</text>
        <dbReference type="Rhea" id="RHEA:24056"/>
        <dbReference type="ChEBI" id="CHEBI:15377"/>
        <dbReference type="ChEBI" id="CHEBI:17268"/>
        <dbReference type="ChEBI" id="CHEBI:43474"/>
        <dbReference type="ChEBI" id="CHEBI:84139"/>
        <dbReference type="EC" id="3.1.3.25"/>
    </reaction>
</comment>
<dbReference type="SUPFAM" id="SSF56655">
    <property type="entry name" value="Carbohydrate phosphatase"/>
    <property type="match status" value="1"/>
</dbReference>
<evidence type="ECO:0000313" key="12">
    <source>
        <dbReference type="EMBL" id="KMM36804.1"/>
    </source>
</evidence>
<dbReference type="AlphaFoldDB" id="A0A0J6CXM4"/>
<dbReference type="PROSITE" id="PS00629">
    <property type="entry name" value="IMP_1"/>
    <property type="match status" value="1"/>
</dbReference>
<keyword evidence="5" id="KW-0997">Cell inner membrane</keyword>
<feature type="binding site" evidence="10">
    <location>
        <position position="91"/>
    </location>
    <ligand>
        <name>Mg(2+)</name>
        <dbReference type="ChEBI" id="CHEBI:18420"/>
        <label>2</label>
    </ligand>
</feature>
<dbReference type="CDD" id="cd01638">
    <property type="entry name" value="CysQ"/>
    <property type="match status" value="1"/>
</dbReference>
<feature type="binding site" evidence="11">
    <location>
        <position position="91"/>
    </location>
    <ligand>
        <name>Mg(2+)</name>
        <dbReference type="ChEBI" id="CHEBI:18420"/>
        <label>1</label>
        <note>catalytic</note>
    </ligand>
</feature>
<dbReference type="Proteomes" id="UP000035996">
    <property type="component" value="Unassembled WGS sequence"/>
</dbReference>
<feature type="binding site" evidence="10">
    <location>
        <position position="68"/>
    </location>
    <ligand>
        <name>substrate</name>
    </ligand>
</feature>
<dbReference type="FunFam" id="3.40.190.80:FF:000005">
    <property type="entry name" value="3'(2'),5'-bisphosphate nucleotidase CysQ"/>
    <property type="match status" value="1"/>
</dbReference>
<comment type="subcellular location">
    <subcellularLocation>
        <location evidence="10">Cell membrane</location>
        <topology evidence="10">Peripheral membrane protein</topology>
        <orientation evidence="10">Cytoplasmic side</orientation>
    </subcellularLocation>
</comment>
<evidence type="ECO:0000256" key="3">
    <source>
        <dbReference type="ARBA" id="ARBA00005289"/>
    </source>
</evidence>
<feature type="binding site" evidence="10">
    <location>
        <position position="68"/>
    </location>
    <ligand>
        <name>Mg(2+)</name>
        <dbReference type="ChEBI" id="CHEBI:18420"/>
        <label>1</label>
    </ligand>
</feature>
<feature type="binding site" evidence="10">
    <location>
        <position position="229"/>
    </location>
    <ligand>
        <name>Mg(2+)</name>
        <dbReference type="ChEBI" id="CHEBI:18420"/>
        <label>2</label>
    </ligand>
</feature>
<feature type="binding site" evidence="11">
    <location>
        <position position="90"/>
    </location>
    <ligand>
        <name>Mg(2+)</name>
        <dbReference type="ChEBI" id="CHEBI:18420"/>
        <label>2</label>
    </ligand>
</feature>
<dbReference type="GO" id="GO:0008441">
    <property type="term" value="F:3'(2'),5'-bisphosphate nucleotidase activity"/>
    <property type="evidence" value="ECO:0007669"/>
    <property type="project" value="UniProtKB-UniRule"/>
</dbReference>
<dbReference type="GO" id="GO:0000103">
    <property type="term" value="P:sulfate assimilation"/>
    <property type="evidence" value="ECO:0007669"/>
    <property type="project" value="TreeGrafter"/>
</dbReference>
<keyword evidence="9 10" id="KW-0472">Membrane</keyword>
<dbReference type="EC" id="3.1.3.7" evidence="10"/>
<evidence type="ECO:0000256" key="6">
    <source>
        <dbReference type="ARBA" id="ARBA00022723"/>
    </source>
</evidence>
<dbReference type="InterPro" id="IPR006240">
    <property type="entry name" value="CysQ"/>
</dbReference>
<dbReference type="PANTHER" id="PTHR43028">
    <property type="entry name" value="3'(2'),5'-BISPHOSPHATE NUCLEOTIDASE 1"/>
    <property type="match status" value="1"/>
</dbReference>
<keyword evidence="7 10" id="KW-0378">Hydrolase</keyword>
<dbReference type="GO" id="GO:0046854">
    <property type="term" value="P:phosphatidylinositol phosphate biosynthetic process"/>
    <property type="evidence" value="ECO:0007669"/>
    <property type="project" value="InterPro"/>
</dbReference>
<dbReference type="Gene3D" id="3.30.540.10">
    <property type="entry name" value="Fructose-1,6-Bisphosphatase, subunit A, domain 1"/>
    <property type="match status" value="1"/>
</dbReference>
<dbReference type="PANTHER" id="PTHR43028:SF5">
    <property type="entry name" value="3'(2'),5'-BISPHOSPHATE NUCLEOTIDASE 1"/>
    <property type="match status" value="1"/>
</dbReference>
<evidence type="ECO:0000256" key="2">
    <source>
        <dbReference type="ARBA" id="ARBA00001625"/>
    </source>
</evidence>
<feature type="binding site" evidence="11">
    <location>
        <position position="88"/>
    </location>
    <ligand>
        <name>Mg(2+)</name>
        <dbReference type="ChEBI" id="CHEBI:18420"/>
        <label>1</label>
        <note>catalytic</note>
    </ligand>
</feature>
<evidence type="ECO:0000256" key="7">
    <source>
        <dbReference type="ARBA" id="ARBA00022801"/>
    </source>
</evidence>
<dbReference type="GO" id="GO:0005886">
    <property type="term" value="C:plasma membrane"/>
    <property type="evidence" value="ECO:0007669"/>
    <property type="project" value="UniProtKB-SubCell"/>
</dbReference>
<feature type="binding site" evidence="10">
    <location>
        <position position="90"/>
    </location>
    <ligand>
        <name>Mg(2+)</name>
        <dbReference type="ChEBI" id="CHEBI:18420"/>
        <label>1</label>
    </ligand>
</feature>
<dbReference type="EMBL" id="LELK01000004">
    <property type="protein sequence ID" value="KMM36804.1"/>
    <property type="molecule type" value="Genomic_DNA"/>
</dbReference>
<dbReference type="InterPro" id="IPR020550">
    <property type="entry name" value="Inositol_monophosphatase_CS"/>
</dbReference>
<sequence>MLEKMKVEEIIPIALEAGANIMEIYRTEDFHVQTKQDASPLTLADQLSHETIVKGLEALQLDIPILSEEGKQLTYEDRKNWEYFWLIDPLDGTKEFIKRNGEFTVNIALIHNGKPVIGVIYAPVLDTLYVAKEGLGSFKVEEATKKKFESIEEFITVARKLPLDCKEKKISAVASRSHLSKETEDYLCKVKKKYGEIDITSAGSSLKLCLVAEGTASVYPRFAPTMEWDTAAGHAIVTCAGGTVTQPESRKPLSYNKQDLLNPWFIVRKDGFEL</sequence>
<feature type="binding site" evidence="11">
    <location>
        <position position="229"/>
    </location>
    <ligand>
        <name>Mg(2+)</name>
        <dbReference type="ChEBI" id="CHEBI:18420"/>
        <label>1</label>
        <note>catalytic</note>
    </ligand>
</feature>
<evidence type="ECO:0000256" key="9">
    <source>
        <dbReference type="ARBA" id="ARBA00023136"/>
    </source>
</evidence>
<feature type="binding site" evidence="10">
    <location>
        <position position="88"/>
    </location>
    <ligand>
        <name>Mg(2+)</name>
        <dbReference type="ChEBI" id="CHEBI:18420"/>
        <label>1</label>
    </ligand>
</feature>
<dbReference type="InterPro" id="IPR000760">
    <property type="entry name" value="Inositol_monophosphatase-like"/>
</dbReference>
<comment type="similarity">
    <text evidence="3 10">Belongs to the inositol monophosphatase superfamily. CysQ family.</text>
</comment>
<dbReference type="STRING" id="157733.AB986_12830"/>
<proteinExistence type="inferred from homology"/>
<gene>
    <name evidence="10" type="primary">cysQ</name>
    <name evidence="12" type="ORF">AB986_12830</name>
</gene>
<dbReference type="GO" id="GO:0050427">
    <property type="term" value="P:3'-phosphoadenosine 5'-phosphosulfate metabolic process"/>
    <property type="evidence" value="ECO:0007669"/>
    <property type="project" value="TreeGrafter"/>
</dbReference>
<reference evidence="12" key="1">
    <citation type="submission" date="2015-06" db="EMBL/GenBank/DDBJ databases">
        <authorList>
            <person name="Liu B."/>
            <person name="Wang J."/>
            <person name="Zhu Y."/>
            <person name="Liu G."/>
            <person name="Chen Q."/>
            <person name="Zheng C."/>
            <person name="Che J."/>
            <person name="Ge C."/>
            <person name="Shi H."/>
            <person name="Pan Z."/>
            <person name="Liu X."/>
        </authorList>
    </citation>
    <scope>NUCLEOTIDE SEQUENCE [LARGE SCALE GENOMIC DNA]</scope>
    <source>
        <strain evidence="12">DSM 16346</strain>
    </source>
</reference>
<evidence type="ECO:0000313" key="13">
    <source>
        <dbReference type="Proteomes" id="UP000035996"/>
    </source>
</evidence>
<dbReference type="RefSeq" id="WP_048311515.1">
    <property type="nucleotide sequence ID" value="NZ_CP119526.1"/>
</dbReference>
<dbReference type="Pfam" id="PF00459">
    <property type="entry name" value="Inositol_P"/>
    <property type="match status" value="1"/>
</dbReference>
<dbReference type="NCBIfam" id="TIGR01331">
    <property type="entry name" value="bisphos_cysQ"/>
    <property type="match status" value="1"/>
</dbReference>